<dbReference type="Pfam" id="PF01757">
    <property type="entry name" value="Acyl_transf_3"/>
    <property type="match status" value="1"/>
</dbReference>
<keyword evidence="1" id="KW-0812">Transmembrane</keyword>
<accession>A0A8S1CV35</accession>
<keyword evidence="1" id="KW-0472">Membrane</keyword>
<feature type="transmembrane region" description="Helical" evidence="1">
    <location>
        <begin position="908"/>
        <end position="929"/>
    </location>
</feature>
<feature type="domain" description="Peptidase S1" evidence="2">
    <location>
        <begin position="273"/>
        <end position="552"/>
    </location>
</feature>
<keyword evidence="1" id="KW-1133">Transmembrane helix</keyword>
<dbReference type="PROSITE" id="PS50240">
    <property type="entry name" value="TRYPSIN_DOM"/>
    <property type="match status" value="1"/>
</dbReference>
<reference evidence="3 4" key="1">
    <citation type="submission" date="2020-04" db="EMBL/GenBank/DDBJ databases">
        <authorList>
            <person name="Alioto T."/>
            <person name="Alioto T."/>
            <person name="Gomez Garrido J."/>
        </authorList>
    </citation>
    <scope>NUCLEOTIDE SEQUENCE [LARGE SCALE GENOMIC DNA]</scope>
</reference>
<dbReference type="InterPro" id="IPR043504">
    <property type="entry name" value="Peptidase_S1_PA_chymotrypsin"/>
</dbReference>
<dbReference type="InterPro" id="IPR009003">
    <property type="entry name" value="Peptidase_S1_PA"/>
</dbReference>
<dbReference type="InterPro" id="IPR002656">
    <property type="entry name" value="Acyl_transf_3_dom"/>
</dbReference>
<comment type="caution">
    <text evidence="3">The sequence shown here is derived from an EMBL/GenBank/DDBJ whole genome shotgun (WGS) entry which is preliminary data.</text>
</comment>
<feature type="transmembrane region" description="Helical" evidence="1">
    <location>
        <begin position="806"/>
        <end position="826"/>
    </location>
</feature>
<dbReference type="SUPFAM" id="SSF50494">
    <property type="entry name" value="Trypsin-like serine proteases"/>
    <property type="match status" value="1"/>
</dbReference>
<feature type="transmembrane region" description="Helical" evidence="1">
    <location>
        <begin position="1017"/>
        <end position="1039"/>
    </location>
</feature>
<dbReference type="InterPro" id="IPR001314">
    <property type="entry name" value="Peptidase_S1A"/>
</dbReference>
<evidence type="ECO:0000313" key="4">
    <source>
        <dbReference type="Proteomes" id="UP000494165"/>
    </source>
</evidence>
<dbReference type="GO" id="GO:0006508">
    <property type="term" value="P:proteolysis"/>
    <property type="evidence" value="ECO:0007669"/>
    <property type="project" value="InterPro"/>
</dbReference>
<feature type="transmembrane region" description="Helical" evidence="1">
    <location>
        <begin position="741"/>
        <end position="763"/>
    </location>
</feature>
<dbReference type="PROSITE" id="PS00134">
    <property type="entry name" value="TRYPSIN_HIS"/>
    <property type="match status" value="1"/>
</dbReference>
<dbReference type="CDD" id="cd00190">
    <property type="entry name" value="Tryp_SPc"/>
    <property type="match status" value="1"/>
</dbReference>
<feature type="transmembrane region" description="Helical" evidence="1">
    <location>
        <begin position="941"/>
        <end position="963"/>
    </location>
</feature>
<organism evidence="3 4">
    <name type="scientific">Cloeon dipterum</name>
    <dbReference type="NCBI Taxonomy" id="197152"/>
    <lineage>
        <taxon>Eukaryota</taxon>
        <taxon>Metazoa</taxon>
        <taxon>Ecdysozoa</taxon>
        <taxon>Arthropoda</taxon>
        <taxon>Hexapoda</taxon>
        <taxon>Insecta</taxon>
        <taxon>Pterygota</taxon>
        <taxon>Palaeoptera</taxon>
        <taxon>Ephemeroptera</taxon>
        <taxon>Pisciforma</taxon>
        <taxon>Baetidae</taxon>
        <taxon>Cloeon</taxon>
    </lineage>
</organism>
<dbReference type="PANTHER" id="PTHR11161:SF12">
    <property type="entry name" value="ACYLTRANSFERASE 3 DOMAIN-CONTAINING PROTEIN-RELATED"/>
    <property type="match status" value="1"/>
</dbReference>
<feature type="transmembrane region" description="Helical" evidence="1">
    <location>
        <begin position="696"/>
        <end position="720"/>
    </location>
</feature>
<feature type="transmembrane region" description="Helical" evidence="1">
    <location>
        <begin position="884"/>
        <end position="901"/>
    </location>
</feature>
<dbReference type="Pfam" id="PF00089">
    <property type="entry name" value="Trypsin"/>
    <property type="match status" value="1"/>
</dbReference>
<dbReference type="GO" id="GO:0004252">
    <property type="term" value="F:serine-type endopeptidase activity"/>
    <property type="evidence" value="ECO:0007669"/>
    <property type="project" value="InterPro"/>
</dbReference>
<sequence length="1056" mass="118825">MPWTVIIAAKPNSSAWAINPMPRDLTDNKETYGFLVSEQTVMAGFNQMNHDDIEVYRIYAGPCYSKDEELCKFGRGLLKQKALSRSRGVFGDNGFEMWKIEKVTITQHLKPICLWNLNTFDRESSFDSFVFTQNNTRSLKRTELLSHQQCYLNISISTNVCNEMDSLMCSAFEYSGIFLVTKVDNRYYLRATRWGNFLLSEDRVENRILWYNILQDIDSIFANSTGLFLMPPTPKLATEIDFGTGESYAGCGEVAQDKSRGRERRDTAVVGFIHQGTDAPIEQNPWHASLSVHFPTTDSLYDICGGTLVSKRVIVTAAHCLYDPNTGDKIEAEWLEITLGMYDATNSEEIGRQLVQAASIVIYDGYDYYRHDFQHDLALIIMKKDSIQITERVRPACLWNSKYDFENIAGKNGKVVGFGFTEKFTKSNILQKAYLRIAPHEECFYSNKRFYSRNLRPTQNFCAGFPHNGTNACNGDSGGGLLIANGPSARKKRFYLRGVISFVLDSSVVFPDGLWHSAHPRFGHFERCLAAPSAAKYCMVAFETDAVPVRWVFVRRQEALEAVQAQLATCVPASCNATEAVKVATLNLAAVLDTLGGRLKPSFCFEAEPFDAKAIAFACFTLILFVIVLGASFSRNKAVSWLSAQRNVQRLFSASSPGTIHCVHSIRSLSICWVMLGHKIYTLCLTSPPTITSSGPPWVAAIVLNGYLSVDTFLLMSALLSARAVAKARRLPLLPFYLLRYLRLLPPLAFVVFFYACFSTVVAHGPLWPLYVQNEALYCRGRWWSTLIFLNNYIDVNVPSCLSNSWFLSVDMQLVWLSPLVLFPLLRWLKFGIAWIITLLVATTAAIFALTLVYDLPWTMSVLASGDKIVRYWELIYTNTPLRAQPYLIGLLLGFFLERPVRRLPPRVVASAWFASLISVAGVVFTMMLDYHSALADSALAAAFYASIHKIVWSCSLAWIIFACHKGYGGPINKFLSLKLWVPLSRLTYCTFLVNLYVMTLQVGATKADSQFSVYTLFHGLCGDFVMIQCCAFILYITVEAPADNLLRLARFKFIK</sequence>
<feature type="transmembrane region" description="Helical" evidence="1">
    <location>
        <begin position="833"/>
        <end position="854"/>
    </location>
</feature>
<feature type="transmembrane region" description="Helical" evidence="1">
    <location>
        <begin position="614"/>
        <end position="633"/>
    </location>
</feature>
<protein>
    <recommendedName>
        <fullName evidence="2">Peptidase S1 domain-containing protein</fullName>
    </recommendedName>
</protein>
<proteinExistence type="predicted"/>
<dbReference type="InterPro" id="IPR018114">
    <property type="entry name" value="TRYPSIN_HIS"/>
</dbReference>
<dbReference type="PANTHER" id="PTHR11161">
    <property type="entry name" value="O-ACYLTRANSFERASE"/>
    <property type="match status" value="1"/>
</dbReference>
<evidence type="ECO:0000256" key="1">
    <source>
        <dbReference type="SAM" id="Phobius"/>
    </source>
</evidence>
<dbReference type="AlphaFoldDB" id="A0A8S1CV35"/>
<dbReference type="Proteomes" id="UP000494165">
    <property type="component" value="Unassembled WGS sequence"/>
</dbReference>
<keyword evidence="4" id="KW-1185">Reference proteome</keyword>
<dbReference type="GO" id="GO:0016747">
    <property type="term" value="F:acyltransferase activity, transferring groups other than amino-acyl groups"/>
    <property type="evidence" value="ECO:0007669"/>
    <property type="project" value="InterPro"/>
</dbReference>
<dbReference type="PRINTS" id="PR00722">
    <property type="entry name" value="CHYMOTRYPSIN"/>
</dbReference>
<dbReference type="EMBL" id="CADEPI010000075">
    <property type="protein sequence ID" value="CAB3372657.1"/>
    <property type="molecule type" value="Genomic_DNA"/>
</dbReference>
<evidence type="ECO:0000313" key="3">
    <source>
        <dbReference type="EMBL" id="CAB3372657.1"/>
    </source>
</evidence>
<evidence type="ECO:0000259" key="2">
    <source>
        <dbReference type="PROSITE" id="PS50240"/>
    </source>
</evidence>
<feature type="transmembrane region" description="Helical" evidence="1">
    <location>
        <begin position="984"/>
        <end position="1005"/>
    </location>
</feature>
<dbReference type="InterPro" id="IPR001254">
    <property type="entry name" value="Trypsin_dom"/>
</dbReference>
<name>A0A8S1CV35_9INSE</name>
<gene>
    <name evidence="3" type="ORF">CLODIP_2_CD04406</name>
</gene>
<dbReference type="InterPro" id="IPR052728">
    <property type="entry name" value="O2_lipid_transport_reg"/>
</dbReference>
<dbReference type="Gene3D" id="2.40.10.10">
    <property type="entry name" value="Trypsin-like serine proteases"/>
    <property type="match status" value="1"/>
</dbReference>
<dbReference type="SMART" id="SM00020">
    <property type="entry name" value="Tryp_SPc"/>
    <property type="match status" value="1"/>
</dbReference>